<dbReference type="RefSeq" id="WP_344313811.1">
    <property type="nucleotide sequence ID" value="NZ_BAAANY010000030.1"/>
</dbReference>
<keyword evidence="7" id="KW-1185">Reference proteome</keyword>
<protein>
    <submittedName>
        <fullName evidence="6">AAA family ATPase</fullName>
    </submittedName>
</protein>
<dbReference type="InterPro" id="IPR027417">
    <property type="entry name" value="P-loop_NTPase"/>
</dbReference>
<keyword evidence="1 3" id="KW-0547">Nucleotide-binding</keyword>
<evidence type="ECO:0000259" key="5">
    <source>
        <dbReference type="SMART" id="SM00382"/>
    </source>
</evidence>
<dbReference type="InterPro" id="IPR003593">
    <property type="entry name" value="AAA+_ATPase"/>
</dbReference>
<feature type="domain" description="AAA+ ATPase" evidence="5">
    <location>
        <begin position="197"/>
        <end position="335"/>
    </location>
</feature>
<gene>
    <name evidence="6" type="ORF">GCM10009765_62150</name>
</gene>
<dbReference type="InterPro" id="IPR003960">
    <property type="entry name" value="ATPase_AAA_CS"/>
</dbReference>
<accession>A0ABN2IGH1</accession>
<name>A0ABN2IGH1_9ACTN</name>
<dbReference type="SUPFAM" id="SSF52540">
    <property type="entry name" value="P-loop containing nucleoside triphosphate hydrolases"/>
    <property type="match status" value="1"/>
</dbReference>
<dbReference type="InterPro" id="IPR041569">
    <property type="entry name" value="AAA_lid_3"/>
</dbReference>
<organism evidence="6 7">
    <name type="scientific">Fodinicola feengrottensis</name>
    <dbReference type="NCBI Taxonomy" id="435914"/>
    <lineage>
        <taxon>Bacteria</taxon>
        <taxon>Bacillati</taxon>
        <taxon>Actinomycetota</taxon>
        <taxon>Actinomycetes</taxon>
        <taxon>Mycobacteriales</taxon>
        <taxon>Fodinicola</taxon>
    </lineage>
</organism>
<dbReference type="Pfam" id="PF17862">
    <property type="entry name" value="AAA_lid_3"/>
    <property type="match status" value="1"/>
</dbReference>
<dbReference type="SMART" id="SM00382">
    <property type="entry name" value="AAA"/>
    <property type="match status" value="1"/>
</dbReference>
<dbReference type="Proteomes" id="UP001500618">
    <property type="component" value="Unassembled WGS sequence"/>
</dbReference>
<comment type="caution">
    <text evidence="6">The sequence shown here is derived from an EMBL/GenBank/DDBJ whole genome shotgun (WGS) entry which is preliminary data.</text>
</comment>
<dbReference type="Pfam" id="PF00004">
    <property type="entry name" value="AAA"/>
    <property type="match status" value="1"/>
</dbReference>
<dbReference type="Gene3D" id="3.40.50.300">
    <property type="entry name" value="P-loop containing nucleotide triphosphate hydrolases"/>
    <property type="match status" value="1"/>
</dbReference>
<sequence length="445" mass="47825">MTDDPLLTSLRAAVAAAPDDVPLRLHLAGLLADREPAAALAECSQVLQREPGNAEAIALLGRVSVALSGTTQPTPVTPEPVRPPEPESTTPPDASAAQQPDAQPSDAQRPDAQRPGDGRPPGGTEFDWSAAEQEVSDIVQPAFVNDGEPVALDEEVQVAGVRLADVGGMEEVKQRLEIAFLGPMRHPELAKTFRKSLSGGLVLYGPPGCGKTFIARAVAGEMGAKFYPVGIAEVLDMYVGNSERAVKELFDVARRNAPCVLFFDELDALGQKRSHLRNNSWLRTLVNTLLVEMDSVAGKNEGVFVLAATNHPWDVDTALRRPGRFDRMLLVLPPDAVARASILRYHLAGRPVAGIDIEKLVKATEDFSGADIAHSCESAAELALADSVRTGTIRPVTMDDFKTALRQIKPSTGPWFAAARNVATFANSDGEYDDLLAYMKKRRMV</sequence>
<evidence type="ECO:0000256" key="3">
    <source>
        <dbReference type="RuleBase" id="RU003651"/>
    </source>
</evidence>
<evidence type="ECO:0000256" key="1">
    <source>
        <dbReference type="ARBA" id="ARBA00022741"/>
    </source>
</evidence>
<comment type="similarity">
    <text evidence="3">Belongs to the AAA ATPase family.</text>
</comment>
<reference evidence="6 7" key="1">
    <citation type="journal article" date="2019" name="Int. J. Syst. Evol. Microbiol.">
        <title>The Global Catalogue of Microorganisms (GCM) 10K type strain sequencing project: providing services to taxonomists for standard genome sequencing and annotation.</title>
        <authorList>
            <consortium name="The Broad Institute Genomics Platform"/>
            <consortium name="The Broad Institute Genome Sequencing Center for Infectious Disease"/>
            <person name="Wu L."/>
            <person name="Ma J."/>
        </authorList>
    </citation>
    <scope>NUCLEOTIDE SEQUENCE [LARGE SCALE GENOMIC DNA]</scope>
    <source>
        <strain evidence="6 7">JCM 14718</strain>
    </source>
</reference>
<evidence type="ECO:0000313" key="6">
    <source>
        <dbReference type="EMBL" id="GAA1704569.1"/>
    </source>
</evidence>
<feature type="compositionally biased region" description="Low complexity" evidence="4">
    <location>
        <begin position="87"/>
        <end position="107"/>
    </location>
</feature>
<dbReference type="PROSITE" id="PS00674">
    <property type="entry name" value="AAA"/>
    <property type="match status" value="1"/>
</dbReference>
<evidence type="ECO:0000256" key="2">
    <source>
        <dbReference type="ARBA" id="ARBA00022840"/>
    </source>
</evidence>
<feature type="region of interest" description="Disordered" evidence="4">
    <location>
        <begin position="69"/>
        <end position="127"/>
    </location>
</feature>
<evidence type="ECO:0000256" key="4">
    <source>
        <dbReference type="SAM" id="MobiDB-lite"/>
    </source>
</evidence>
<dbReference type="InterPro" id="IPR050168">
    <property type="entry name" value="AAA_ATPase_domain"/>
</dbReference>
<evidence type="ECO:0000313" key="7">
    <source>
        <dbReference type="Proteomes" id="UP001500618"/>
    </source>
</evidence>
<dbReference type="EMBL" id="BAAANY010000030">
    <property type="protein sequence ID" value="GAA1704569.1"/>
    <property type="molecule type" value="Genomic_DNA"/>
</dbReference>
<feature type="compositionally biased region" description="Basic and acidic residues" evidence="4">
    <location>
        <begin position="108"/>
        <end position="117"/>
    </location>
</feature>
<dbReference type="PANTHER" id="PTHR23077:SF171">
    <property type="entry name" value="NUCLEAR VALOSIN-CONTAINING PROTEIN-LIKE"/>
    <property type="match status" value="1"/>
</dbReference>
<dbReference type="InterPro" id="IPR003959">
    <property type="entry name" value="ATPase_AAA_core"/>
</dbReference>
<keyword evidence="2 3" id="KW-0067">ATP-binding</keyword>
<dbReference type="Gene3D" id="1.10.8.60">
    <property type="match status" value="1"/>
</dbReference>
<proteinExistence type="inferred from homology"/>
<dbReference type="PANTHER" id="PTHR23077">
    <property type="entry name" value="AAA-FAMILY ATPASE"/>
    <property type="match status" value="1"/>
</dbReference>